<keyword evidence="3" id="KW-1185">Reference proteome</keyword>
<evidence type="ECO:0000256" key="1">
    <source>
        <dbReference type="SAM" id="Phobius"/>
    </source>
</evidence>
<evidence type="ECO:0000313" key="2">
    <source>
        <dbReference type="EMBL" id="CAL6018513.1"/>
    </source>
</evidence>
<evidence type="ECO:0000313" key="3">
    <source>
        <dbReference type="Proteomes" id="UP001642409"/>
    </source>
</evidence>
<sequence>MQSNLFIQKEPDNCKYFIIMQTLFATICCVIIGYNYLKIKANKKIVIKFQMQVTNAIQRLILELIFSQDNIQNYKRYLENNGFQFIKEQLQIQQVINDLLYYIIHQCTIIYNIIIVSKNVGGKKVKPKANAVVVEALLKT</sequence>
<dbReference type="EMBL" id="CAXDID020000080">
    <property type="protein sequence ID" value="CAL6018513.1"/>
    <property type="molecule type" value="Genomic_DNA"/>
</dbReference>
<keyword evidence="1" id="KW-0812">Transmembrane</keyword>
<comment type="caution">
    <text evidence="2">The sequence shown here is derived from an EMBL/GenBank/DDBJ whole genome shotgun (WGS) entry which is preliminary data.</text>
</comment>
<reference evidence="2 3" key="1">
    <citation type="submission" date="2024-07" db="EMBL/GenBank/DDBJ databases">
        <authorList>
            <person name="Akdeniz Z."/>
        </authorList>
    </citation>
    <scope>NUCLEOTIDE SEQUENCE [LARGE SCALE GENOMIC DNA]</scope>
</reference>
<organism evidence="2 3">
    <name type="scientific">Hexamita inflata</name>
    <dbReference type="NCBI Taxonomy" id="28002"/>
    <lineage>
        <taxon>Eukaryota</taxon>
        <taxon>Metamonada</taxon>
        <taxon>Diplomonadida</taxon>
        <taxon>Hexamitidae</taxon>
        <taxon>Hexamitinae</taxon>
        <taxon>Hexamita</taxon>
    </lineage>
</organism>
<accession>A0ABP1ILB3</accession>
<gene>
    <name evidence="2" type="ORF">HINF_LOCUS26508</name>
</gene>
<proteinExistence type="predicted"/>
<keyword evidence="1" id="KW-1133">Transmembrane helix</keyword>
<name>A0ABP1ILB3_9EUKA</name>
<keyword evidence="1" id="KW-0472">Membrane</keyword>
<feature type="transmembrane region" description="Helical" evidence="1">
    <location>
        <begin position="16"/>
        <end position="37"/>
    </location>
</feature>
<dbReference type="Proteomes" id="UP001642409">
    <property type="component" value="Unassembled WGS sequence"/>
</dbReference>
<protein>
    <submittedName>
        <fullName evidence="2">Hypothetical_protein</fullName>
    </submittedName>
</protein>